<dbReference type="PANTHER" id="PTHR34801:SF6">
    <property type="entry name" value="SLL1620 PROTEIN"/>
    <property type="match status" value="1"/>
</dbReference>
<evidence type="ECO:0000256" key="1">
    <source>
        <dbReference type="SAM" id="SignalP"/>
    </source>
</evidence>
<dbReference type="OrthoDB" id="9793534at2"/>
<keyword evidence="5" id="KW-1185">Reference proteome</keyword>
<evidence type="ECO:0000313" key="4">
    <source>
        <dbReference type="Proteomes" id="UP000434052"/>
    </source>
</evidence>
<evidence type="ECO:0000313" key="2">
    <source>
        <dbReference type="EMBL" id="QJT09053.1"/>
    </source>
</evidence>
<evidence type="ECO:0000313" key="3">
    <source>
        <dbReference type="EMBL" id="TVM36519.1"/>
    </source>
</evidence>
<dbReference type="Proteomes" id="UP000503251">
    <property type="component" value="Chromosome"/>
</dbReference>
<name>A0A6P1ZMF7_9BACT</name>
<dbReference type="EMBL" id="QMIF01000001">
    <property type="protein sequence ID" value="TVM36519.1"/>
    <property type="molecule type" value="Genomic_DNA"/>
</dbReference>
<keyword evidence="1" id="KW-0732">Signal</keyword>
<dbReference type="PANTHER" id="PTHR34801">
    <property type="entry name" value="EXPRESSED PROTEIN"/>
    <property type="match status" value="1"/>
</dbReference>
<accession>A0A6P1ZMF7</accession>
<dbReference type="RefSeq" id="WP_144233556.1">
    <property type="nucleotide sequence ID" value="NZ_CP039543.1"/>
</dbReference>
<organism evidence="3 4">
    <name type="scientific">Oceanidesulfovibrio marinus</name>
    <dbReference type="NCBI Taxonomy" id="370038"/>
    <lineage>
        <taxon>Bacteria</taxon>
        <taxon>Pseudomonadati</taxon>
        <taxon>Thermodesulfobacteriota</taxon>
        <taxon>Desulfovibrionia</taxon>
        <taxon>Desulfovibrionales</taxon>
        <taxon>Desulfovibrionaceae</taxon>
        <taxon>Oceanidesulfovibrio</taxon>
    </lineage>
</organism>
<sequence length="149" mass="16597">MRGARLLIGVGFAAAAVLLAVAPVYAASLDPCPQSPNCVSSVEPPDRENYIAPLAFQGPPDVAWKVLQETLPTIEGFYEIRWAGVEMLHAVFKTSFFGFKDDVQFLVDAKRSVIQVRSESRIGWFDFGVNRDRLERIRRALPPPFVHVP</sequence>
<reference evidence="3 4" key="1">
    <citation type="submission" date="2018-06" db="EMBL/GenBank/DDBJ databases">
        <title>Complete genome of Desulfovibrio marinus P48SEP.</title>
        <authorList>
            <person name="Crispim J.S."/>
            <person name="Vidigal P.M.P."/>
            <person name="Silva L.C.F."/>
            <person name="Araujo L.C."/>
            <person name="Laguardia C.N."/>
            <person name="Dias R.S."/>
            <person name="Sousa M.P."/>
            <person name="Paula S.O."/>
            <person name="Silva C."/>
        </authorList>
    </citation>
    <scope>NUCLEOTIDE SEQUENCE [LARGE SCALE GENOMIC DNA]</scope>
    <source>
        <strain evidence="3 4">P48SEP</strain>
    </source>
</reference>
<dbReference type="AlphaFoldDB" id="A0A6P1ZMF7"/>
<dbReference type="EMBL" id="CP039543">
    <property type="protein sequence ID" value="QJT09053.1"/>
    <property type="molecule type" value="Genomic_DNA"/>
</dbReference>
<dbReference type="Proteomes" id="UP000434052">
    <property type="component" value="Unassembled WGS sequence"/>
</dbReference>
<dbReference type="Pfam" id="PF07386">
    <property type="entry name" value="DUF1499"/>
    <property type="match status" value="1"/>
</dbReference>
<reference evidence="2 5" key="2">
    <citation type="submission" date="2019-04" db="EMBL/GenBank/DDBJ databases">
        <title>Isolation and culture of sulfate reducing bacteria from the cold seep of the South China Sea.</title>
        <authorList>
            <person name="Sun C."/>
            <person name="Liu R."/>
        </authorList>
    </citation>
    <scope>NUCLEOTIDE SEQUENCE [LARGE SCALE GENOMIC DNA]</scope>
    <source>
        <strain evidence="2 5">CS1</strain>
    </source>
</reference>
<feature type="signal peptide" evidence="1">
    <location>
        <begin position="1"/>
        <end position="26"/>
    </location>
</feature>
<proteinExistence type="predicted"/>
<feature type="chain" id="PRO_5030159435" evidence="1">
    <location>
        <begin position="27"/>
        <end position="149"/>
    </location>
</feature>
<dbReference type="InterPro" id="IPR010865">
    <property type="entry name" value="DUF1499"/>
</dbReference>
<gene>
    <name evidence="3" type="ORF">DQK91_00925</name>
    <name evidence="2" type="ORF">E8L03_08965</name>
</gene>
<evidence type="ECO:0000313" key="5">
    <source>
        <dbReference type="Proteomes" id="UP000503251"/>
    </source>
</evidence>
<protein>
    <submittedName>
        <fullName evidence="3">DUF1499 domain-containing protein</fullName>
    </submittedName>
</protein>